<dbReference type="GO" id="GO:0005829">
    <property type="term" value="C:cytosol"/>
    <property type="evidence" value="ECO:0007669"/>
    <property type="project" value="TreeGrafter"/>
</dbReference>
<dbReference type="Gene3D" id="3.40.50.880">
    <property type="match status" value="1"/>
</dbReference>
<sequence length="239" mass="26680">MRFLVFQHIACEHPGIFRKFFAADGISWDAVELDEGEPIPALENYDALWVMGGPMDVWDIEECPWLIEEKRAIRRWVRDLGRPFVGLCLGHQLLADALGGTCGPQRPSEIGVLDVALTPEAGSDPVFGDLPKWFKAVQWHSVRVAQPPEGAVVLAQSDVCPCQAMRVGRNAWSMQYHVEIEENTIADWGNIPAYAAALERTHGPGALPRMAETAKPHMANFSADAEKLYRNFMREISSR</sequence>
<keyword evidence="2" id="KW-0808">Transferase</keyword>
<dbReference type="InterPro" id="IPR029062">
    <property type="entry name" value="Class_I_gatase-like"/>
</dbReference>
<evidence type="ECO:0000313" key="3">
    <source>
        <dbReference type="Proteomes" id="UP000199423"/>
    </source>
</evidence>
<dbReference type="CDD" id="cd01741">
    <property type="entry name" value="GATase1_1"/>
    <property type="match status" value="1"/>
</dbReference>
<keyword evidence="2" id="KW-0315">Glutamine amidotransferase</keyword>
<dbReference type="PROSITE" id="PS51273">
    <property type="entry name" value="GATASE_TYPE_1"/>
    <property type="match status" value="1"/>
</dbReference>
<dbReference type="InterPro" id="IPR044992">
    <property type="entry name" value="ChyE-like"/>
</dbReference>
<evidence type="ECO:0000259" key="1">
    <source>
        <dbReference type="Pfam" id="PF00117"/>
    </source>
</evidence>
<protein>
    <submittedName>
        <fullName evidence="2">GMP synthase-Glutamine amidotransferase</fullName>
    </submittedName>
</protein>
<reference evidence="3" key="1">
    <citation type="submission" date="2016-10" db="EMBL/GenBank/DDBJ databases">
        <authorList>
            <person name="Varghese N."/>
            <person name="Submissions S."/>
        </authorList>
    </citation>
    <scope>NUCLEOTIDE SEQUENCE [LARGE SCALE GENOMIC DNA]</scope>
    <source>
        <strain evidence="3">DSM 1565</strain>
    </source>
</reference>
<keyword evidence="3" id="KW-1185">Reference proteome</keyword>
<dbReference type="STRING" id="51670.SAMN04488557_3013"/>
<proteinExistence type="predicted"/>
<dbReference type="PANTHER" id="PTHR42695:SF5">
    <property type="entry name" value="GLUTAMINE AMIDOTRANSFERASE YLR126C-RELATED"/>
    <property type="match status" value="1"/>
</dbReference>
<evidence type="ECO:0000313" key="2">
    <source>
        <dbReference type="EMBL" id="SFV37140.1"/>
    </source>
</evidence>
<dbReference type="RefSeq" id="WP_092868544.1">
    <property type="nucleotide sequence ID" value="NZ_FPCH01000003.1"/>
</dbReference>
<organism evidence="2 3">
    <name type="scientific">Hyphomicrobium facile</name>
    <dbReference type="NCBI Taxonomy" id="51670"/>
    <lineage>
        <taxon>Bacteria</taxon>
        <taxon>Pseudomonadati</taxon>
        <taxon>Pseudomonadota</taxon>
        <taxon>Alphaproteobacteria</taxon>
        <taxon>Hyphomicrobiales</taxon>
        <taxon>Hyphomicrobiaceae</taxon>
        <taxon>Hyphomicrobium</taxon>
    </lineage>
</organism>
<dbReference type="OrthoDB" id="9794816at2"/>
<feature type="domain" description="Glutamine amidotransferase" evidence="1">
    <location>
        <begin position="41"/>
        <end position="180"/>
    </location>
</feature>
<dbReference type="SUPFAM" id="SSF52317">
    <property type="entry name" value="Class I glutamine amidotransferase-like"/>
    <property type="match status" value="1"/>
</dbReference>
<dbReference type="GO" id="GO:0016740">
    <property type="term" value="F:transferase activity"/>
    <property type="evidence" value="ECO:0007669"/>
    <property type="project" value="UniProtKB-KW"/>
</dbReference>
<dbReference type="PANTHER" id="PTHR42695">
    <property type="entry name" value="GLUTAMINE AMIDOTRANSFERASE YLR126C-RELATED"/>
    <property type="match status" value="1"/>
</dbReference>
<dbReference type="AlphaFoldDB" id="A0A1I7NRB0"/>
<dbReference type="Pfam" id="PF00117">
    <property type="entry name" value="GATase"/>
    <property type="match status" value="1"/>
</dbReference>
<accession>A0A1I7NRB0</accession>
<name>A0A1I7NRB0_9HYPH</name>
<dbReference type="EMBL" id="FPCH01000003">
    <property type="protein sequence ID" value="SFV37140.1"/>
    <property type="molecule type" value="Genomic_DNA"/>
</dbReference>
<gene>
    <name evidence="2" type="ORF">SAMN04488557_3013</name>
</gene>
<dbReference type="InterPro" id="IPR017926">
    <property type="entry name" value="GATASE"/>
</dbReference>
<dbReference type="Proteomes" id="UP000199423">
    <property type="component" value="Unassembled WGS sequence"/>
</dbReference>